<dbReference type="InterPro" id="IPR005117">
    <property type="entry name" value="NiRdtase/SiRdtase_haem-b_fer"/>
</dbReference>
<keyword evidence="5" id="KW-0408">Iron</keyword>
<dbReference type="InterPro" id="IPR006067">
    <property type="entry name" value="NO2/SO3_Rdtase_4Fe4S_dom"/>
</dbReference>
<keyword evidence="4" id="KW-0560">Oxidoreductase</keyword>
<dbReference type="PANTHER" id="PTHR43809:SF1">
    <property type="entry name" value="NITRITE REDUCTASE (NADH) LARGE SUBUNIT"/>
    <property type="match status" value="1"/>
</dbReference>
<evidence type="ECO:0000313" key="11">
    <source>
        <dbReference type="Proteomes" id="UP000055611"/>
    </source>
</evidence>
<feature type="domain" description="Nitrite/sulphite reductase 4Fe-4S" evidence="7">
    <location>
        <begin position="93"/>
        <end position="218"/>
    </location>
</feature>
<evidence type="ECO:0000256" key="2">
    <source>
        <dbReference type="ARBA" id="ARBA00022617"/>
    </source>
</evidence>
<dbReference type="KEGG" id="dej:AWY79_12525"/>
<dbReference type="InterPro" id="IPR036136">
    <property type="entry name" value="Nit/Sulf_reduc_fer-like_dom_sf"/>
</dbReference>
<gene>
    <name evidence="9" type="ORF">AWY79_12525</name>
    <name evidence="10" type="ORF">EDC59_10930</name>
</gene>
<name>A0A126QQ11_9BACT</name>
<dbReference type="Proteomes" id="UP000295506">
    <property type="component" value="Unassembled WGS sequence"/>
</dbReference>
<dbReference type="PANTHER" id="PTHR43809">
    <property type="entry name" value="NITRITE REDUCTASE (NADH) LARGE SUBUNIT"/>
    <property type="match status" value="1"/>
</dbReference>
<evidence type="ECO:0000259" key="8">
    <source>
        <dbReference type="Pfam" id="PF03460"/>
    </source>
</evidence>
<dbReference type="InterPro" id="IPR045854">
    <property type="entry name" value="NO2/SO3_Rdtase_4Fe4S_sf"/>
</dbReference>
<evidence type="ECO:0000259" key="7">
    <source>
        <dbReference type="Pfam" id="PF01077"/>
    </source>
</evidence>
<proteinExistence type="predicted"/>
<dbReference type="GO" id="GO:0046872">
    <property type="term" value="F:metal ion binding"/>
    <property type="evidence" value="ECO:0007669"/>
    <property type="project" value="UniProtKB-KW"/>
</dbReference>
<evidence type="ECO:0000256" key="5">
    <source>
        <dbReference type="ARBA" id="ARBA00023004"/>
    </source>
</evidence>
<evidence type="ECO:0000313" key="9">
    <source>
        <dbReference type="EMBL" id="AMK11879.1"/>
    </source>
</evidence>
<dbReference type="EMBL" id="CP014206">
    <property type="protein sequence ID" value="AMK11879.1"/>
    <property type="molecule type" value="Genomic_DNA"/>
</dbReference>
<dbReference type="GO" id="GO:0016491">
    <property type="term" value="F:oxidoreductase activity"/>
    <property type="evidence" value="ECO:0007669"/>
    <property type="project" value="UniProtKB-KW"/>
</dbReference>
<dbReference type="AlphaFoldDB" id="A0A126QQ11"/>
<evidence type="ECO:0000256" key="1">
    <source>
        <dbReference type="ARBA" id="ARBA00022485"/>
    </source>
</evidence>
<dbReference type="InterPro" id="IPR052034">
    <property type="entry name" value="NasD-like"/>
</dbReference>
<sequence>MSIEEYIEGLPKGAVRARKDGTYTVVPRMRLGQMDAALLHAVSRAVEKYGLPGVRLAASQRMMIDNVPEVALREVVEAVGLVGDCFAHKVQPCLGSAGCKLGQQDSMGAADRLERVLAGFTLPAKLKTGVSGCPMCCAESMVRDVGLFGRKHGWTVSFGGNGGKRVRKADILAEDVTEGEAFEIISRALAFYAEHGKVKERTARFVERVGIEAVKDAVFGGER</sequence>
<reference evidence="9 11" key="1">
    <citation type="journal article" date="2016" name="Front. Microbiol.">
        <title>Genome Sequence of the Piezophilic, Mesophilic Sulfate-Reducing Bacterium Desulfovibrio indicus J2T.</title>
        <authorList>
            <person name="Cao J."/>
            <person name="Maignien L."/>
            <person name="Shao Z."/>
            <person name="Alain K."/>
            <person name="Jebbar M."/>
        </authorList>
    </citation>
    <scope>NUCLEOTIDE SEQUENCE [LARGE SCALE GENOMIC DNA]</scope>
    <source>
        <strain evidence="9 11">J2</strain>
    </source>
</reference>
<keyword evidence="1" id="KW-0004">4Fe-4S</keyword>
<protein>
    <submittedName>
        <fullName evidence="9">Nitrite reductase</fullName>
    </submittedName>
    <submittedName>
        <fullName evidence="10">Nitrite/sulfite reductase ferredoxin-like protein</fullName>
    </submittedName>
</protein>
<dbReference type="EMBL" id="SOBK01000009">
    <property type="protein sequence ID" value="TDT87143.1"/>
    <property type="molecule type" value="Genomic_DNA"/>
</dbReference>
<dbReference type="GO" id="GO:0020037">
    <property type="term" value="F:heme binding"/>
    <property type="evidence" value="ECO:0007669"/>
    <property type="project" value="InterPro"/>
</dbReference>
<organism evidence="10 12">
    <name type="scientific">Pseudodesulfovibrio indicus</name>
    <dbReference type="NCBI Taxonomy" id="1716143"/>
    <lineage>
        <taxon>Bacteria</taxon>
        <taxon>Pseudomonadati</taxon>
        <taxon>Thermodesulfobacteriota</taxon>
        <taxon>Desulfovibrionia</taxon>
        <taxon>Desulfovibrionales</taxon>
        <taxon>Desulfovibrionaceae</taxon>
    </lineage>
</organism>
<dbReference type="Pfam" id="PF01077">
    <property type="entry name" value="NIR_SIR"/>
    <property type="match status" value="1"/>
</dbReference>
<dbReference type="PROSITE" id="PS00365">
    <property type="entry name" value="NIR_SIR"/>
    <property type="match status" value="1"/>
</dbReference>
<keyword evidence="3" id="KW-0479">Metal-binding</keyword>
<evidence type="ECO:0000256" key="4">
    <source>
        <dbReference type="ARBA" id="ARBA00023002"/>
    </source>
</evidence>
<dbReference type="SUPFAM" id="SSF56014">
    <property type="entry name" value="Nitrite and sulphite reductase 4Fe-4S domain-like"/>
    <property type="match status" value="1"/>
</dbReference>
<dbReference type="GO" id="GO:0051539">
    <property type="term" value="F:4 iron, 4 sulfur cluster binding"/>
    <property type="evidence" value="ECO:0007669"/>
    <property type="project" value="UniProtKB-KW"/>
</dbReference>
<feature type="domain" description="Nitrite/Sulfite reductase ferredoxin-like" evidence="8">
    <location>
        <begin position="18"/>
        <end position="79"/>
    </location>
</feature>
<accession>A0A126QQ11</accession>
<keyword evidence="11" id="KW-1185">Reference proteome</keyword>
<dbReference type="RefSeq" id="WP_066804423.1">
    <property type="nucleotide sequence ID" value="NZ_CP014206.1"/>
</dbReference>
<reference evidence="10 12" key="2">
    <citation type="submission" date="2019-03" db="EMBL/GenBank/DDBJ databases">
        <title>Genomic Encyclopedia of Type Strains, Phase IV (KMG-IV): sequencing the most valuable type-strain genomes for metagenomic binning, comparative biology and taxonomic classification.</title>
        <authorList>
            <person name="Goeker M."/>
        </authorList>
    </citation>
    <scope>NUCLEOTIDE SEQUENCE [LARGE SCALE GENOMIC DNA]</scope>
    <source>
        <strain evidence="10 12">DSM 101483</strain>
    </source>
</reference>
<evidence type="ECO:0000313" key="12">
    <source>
        <dbReference type="Proteomes" id="UP000295506"/>
    </source>
</evidence>
<dbReference type="InterPro" id="IPR006066">
    <property type="entry name" value="NO2/SO3_Rdtase_FeS/sirohaem_BS"/>
</dbReference>
<dbReference type="Proteomes" id="UP000055611">
    <property type="component" value="Chromosome"/>
</dbReference>
<dbReference type="OrthoDB" id="9768666at2"/>
<evidence type="ECO:0000313" key="10">
    <source>
        <dbReference type="EMBL" id="TDT87143.1"/>
    </source>
</evidence>
<dbReference type="SUPFAM" id="SSF55124">
    <property type="entry name" value="Nitrite/Sulfite reductase N-terminal domain-like"/>
    <property type="match status" value="1"/>
</dbReference>
<dbReference type="Pfam" id="PF03460">
    <property type="entry name" value="NIR_SIR_ferr"/>
    <property type="match status" value="1"/>
</dbReference>
<evidence type="ECO:0000256" key="3">
    <source>
        <dbReference type="ARBA" id="ARBA00022723"/>
    </source>
</evidence>
<dbReference type="Gene3D" id="3.30.413.10">
    <property type="entry name" value="Sulfite Reductase Hemoprotein, domain 1"/>
    <property type="match status" value="1"/>
</dbReference>
<keyword evidence="2" id="KW-0349">Heme</keyword>
<dbReference type="Gene3D" id="3.90.480.10">
    <property type="entry name" value="Sulfite Reductase Hemoprotein,Domain 2"/>
    <property type="match status" value="1"/>
</dbReference>
<keyword evidence="6" id="KW-0411">Iron-sulfur</keyword>
<evidence type="ECO:0000256" key="6">
    <source>
        <dbReference type="ARBA" id="ARBA00023014"/>
    </source>
</evidence>